<dbReference type="RefSeq" id="WP_267258524.1">
    <property type="nucleotide sequence ID" value="NZ_CP084204.1"/>
</dbReference>
<accession>A0ABY6QW50</accession>
<protein>
    <submittedName>
        <fullName evidence="1">Aromatase/cyclase</fullName>
    </submittedName>
</protein>
<organism evidence="1 2">
    <name type="scientific">Streptomyces tanashiensis</name>
    <dbReference type="NCBI Taxonomy" id="67367"/>
    <lineage>
        <taxon>Bacteria</taxon>
        <taxon>Bacillati</taxon>
        <taxon>Actinomycetota</taxon>
        <taxon>Actinomycetes</taxon>
        <taxon>Kitasatosporales</taxon>
        <taxon>Streptomycetaceae</taxon>
        <taxon>Streptomyces</taxon>
    </lineage>
</organism>
<dbReference type="EMBL" id="CP084204">
    <property type="protein sequence ID" value="UZX20964.1"/>
    <property type="molecule type" value="Genomic_DNA"/>
</dbReference>
<evidence type="ECO:0000313" key="2">
    <source>
        <dbReference type="Proteomes" id="UP001164506"/>
    </source>
</evidence>
<dbReference type="Gene3D" id="3.30.530.20">
    <property type="match status" value="2"/>
</dbReference>
<dbReference type="Pfam" id="PF10604">
    <property type="entry name" value="Polyketide_cyc2"/>
    <property type="match status" value="2"/>
</dbReference>
<reference evidence="1" key="1">
    <citation type="submission" date="2021-09" db="EMBL/GenBank/DDBJ databases">
        <title>Complete genome sequence and metabolic characterization of Streptomyces tanashiensis DSM 731 the producer of antibacterial Kalafungin and diverse secondary metabolites.</title>
        <authorList>
            <person name="Abbasi M.N."/>
            <person name="Anwar M.N."/>
            <person name="Alam K."/>
            <person name="Shoaib M."/>
            <person name="Lin Z."/>
            <person name="Hayat M."/>
            <person name="Ali M.I."/>
            <person name="Malik H.M.T."/>
            <person name="Ahmed I."/>
            <person name="Li A."/>
            <person name="Hailong Wang H."/>
            <person name="Zhang Y."/>
        </authorList>
    </citation>
    <scope>NUCLEOTIDE SEQUENCE</scope>
    <source>
        <strain evidence="1">Kala</strain>
    </source>
</reference>
<evidence type="ECO:0000313" key="1">
    <source>
        <dbReference type="EMBL" id="UZX20964.1"/>
    </source>
</evidence>
<proteinExistence type="predicted"/>
<dbReference type="InterPro" id="IPR019587">
    <property type="entry name" value="Polyketide_cyclase/dehydratase"/>
</dbReference>
<dbReference type="CDD" id="cd08861">
    <property type="entry name" value="OtcD1_ARO-CYC_like"/>
    <property type="match status" value="2"/>
</dbReference>
<sequence>MTQPTPRETAHEITVRATAERLYELIADVGGWPSIFPPSVHADHLERGDREERIRLWATVDGQVKHWTSRRTLDRAGLRVDFRQEVPSPPMAAMGGAWIIEPTGPGECRVRLLHDFRAVGDDPGTLDWIDRAVDANSRSELAALKRHAERGADGPGEGDTFLTFEDTVRLEGHVKDVYDFIDQAQHWAERLPHVTAVNLRDAGPGVQILAMDTLTKDGSPHTTESVRVCVPYERIVYKQTTLPPLMALHTGEWSFAEDGAGATVVTSRHTAVVEPAAVTRVLGETADLPAARRYLREALGANSLATLRHAGEYAAARR</sequence>
<keyword evidence="2" id="KW-1185">Reference proteome</keyword>
<dbReference type="Proteomes" id="UP001164506">
    <property type="component" value="Chromosome"/>
</dbReference>
<dbReference type="SUPFAM" id="SSF55961">
    <property type="entry name" value="Bet v1-like"/>
    <property type="match status" value="2"/>
</dbReference>
<dbReference type="GeneID" id="95599707"/>
<dbReference type="InterPro" id="IPR023393">
    <property type="entry name" value="START-like_dom_sf"/>
</dbReference>
<name>A0ABY6QW50_9ACTN</name>
<gene>
    <name evidence="1" type="ORF">LDH80_09670</name>
</gene>